<dbReference type="HOGENOM" id="CLU_030404_1_0_9"/>
<evidence type="ECO:0000313" key="4">
    <source>
        <dbReference type="Proteomes" id="UP000003527"/>
    </source>
</evidence>
<dbReference type="InterPro" id="IPR018337">
    <property type="entry name" value="Cell_wall/Cho-bd_repeat"/>
</dbReference>
<keyword evidence="1" id="KW-0677">Repeat</keyword>
<keyword evidence="4" id="KW-1185">Reference proteome</keyword>
<organism evidence="3 4">
    <name type="scientific">Oribacterium asaccharolyticum ACB7</name>
    <dbReference type="NCBI Taxonomy" id="796944"/>
    <lineage>
        <taxon>Bacteria</taxon>
        <taxon>Bacillati</taxon>
        <taxon>Bacillota</taxon>
        <taxon>Clostridia</taxon>
        <taxon>Lachnospirales</taxon>
        <taxon>Lachnospiraceae</taxon>
        <taxon>Oribacterium</taxon>
    </lineage>
</organism>
<dbReference type="SUPFAM" id="SSF69360">
    <property type="entry name" value="Cell wall binding repeat"/>
    <property type="match status" value="1"/>
</dbReference>
<reference evidence="3 4" key="1">
    <citation type="submission" date="2011-08" db="EMBL/GenBank/DDBJ databases">
        <title>The Genome Sequence of Oribacterium sp. ACB7.</title>
        <authorList>
            <consortium name="The Broad Institute Genome Sequencing Platform"/>
            <person name="Earl A."/>
            <person name="Ward D."/>
            <person name="Feldgarden M."/>
            <person name="Gevers D."/>
            <person name="Sizova M."/>
            <person name="Hazen A."/>
            <person name="Epstein S."/>
            <person name="Young S.K."/>
            <person name="Zeng Q."/>
            <person name="Gargeya S."/>
            <person name="Fitzgerald M."/>
            <person name="Haas B."/>
            <person name="Abouelleil A."/>
            <person name="Alvarado L."/>
            <person name="Arachchi H.M."/>
            <person name="Berlin A."/>
            <person name="Brown A."/>
            <person name="Chapman S.B."/>
            <person name="Chen Z."/>
            <person name="Dunbar C."/>
            <person name="Freedman E."/>
            <person name="Gearin G."/>
            <person name="Gellesch M."/>
            <person name="Goldberg J."/>
            <person name="Griggs A."/>
            <person name="Gujja S."/>
            <person name="Heiman D."/>
            <person name="Howarth C."/>
            <person name="Larson L."/>
            <person name="Lui A."/>
            <person name="MacDonald P.J.P."/>
            <person name="Montmayeur A."/>
            <person name="Murphy C."/>
            <person name="Neiman D."/>
            <person name="Pearson M."/>
            <person name="Priest M."/>
            <person name="Roberts A."/>
            <person name="Saif S."/>
            <person name="Shea T."/>
            <person name="Shenoy N."/>
            <person name="Sisk P."/>
            <person name="Stolte C."/>
            <person name="Sykes S."/>
            <person name="Wortman J."/>
            <person name="Nusbaum C."/>
            <person name="Birren B."/>
        </authorList>
    </citation>
    <scope>NUCLEOTIDE SEQUENCE [LARGE SCALE GENOMIC DNA]</scope>
    <source>
        <strain evidence="3 4">ACB7</strain>
    </source>
</reference>
<comment type="caution">
    <text evidence="3">The sequence shown here is derived from an EMBL/GenBank/DDBJ whole genome shotgun (WGS) entry which is preliminary data.</text>
</comment>
<dbReference type="RefSeq" id="WP_009537276.1">
    <property type="nucleotide sequence ID" value="NZ_JH414505.1"/>
</dbReference>
<dbReference type="Proteomes" id="UP000003527">
    <property type="component" value="Unassembled WGS sequence"/>
</dbReference>
<dbReference type="EMBL" id="AFZD01000021">
    <property type="protein sequence ID" value="EHL09474.1"/>
    <property type="molecule type" value="Genomic_DNA"/>
</dbReference>
<sequence>MRGRGFIGKLFSYKNISGELISSAKERIQFMHKGFKALLFSLTAASVFSGTAVAAGWTVNERGQQVYQNDNGSVATNTWIKMNQNGRTEWYYATANGSLKQDGWQKIGDSYYYFDGNGMMQTGWVQDDKYYCDPSSGRMVTGWKLLPLPEGVSAAEGRKSINNNYWFYFNESTGEKLYARDERVVIKTIGTASYGFDENGIMVIGWAQTADGNPEIAGYSYFADKTEGNLKLGQRISASWYATVGPEGDSASLSTGNVEWFYFKNNGHPAAGNGSVYEVQRIGDKRYLFNEKGNPVYGIQKGKTSSNAAEAFYYCGKNKDDSSVKTGKMNLVDGEGEVITCYFENSGKGVTGVKQDYVYYNGRLQKAEKGTHYQKITLPGQNRSYVINESGRIMKSRTKYRDADGSKWSVNASGVITLDEGLDTVELLSPAVTDIS</sequence>
<dbReference type="AlphaFoldDB" id="G9WWS1"/>
<proteinExistence type="predicted"/>
<evidence type="ECO:0000256" key="2">
    <source>
        <dbReference type="PROSITE-ProRule" id="PRU00591"/>
    </source>
</evidence>
<gene>
    <name evidence="3" type="ORF">HMPREF9624_01515</name>
</gene>
<accession>G9WWS1</accession>
<protein>
    <recommendedName>
        <fullName evidence="5">Cell wall-binding repeat protein</fullName>
    </recommendedName>
</protein>
<dbReference type="PATRIC" id="fig|796944.3.peg.2270"/>
<evidence type="ECO:0000313" key="3">
    <source>
        <dbReference type="EMBL" id="EHL09474.1"/>
    </source>
</evidence>
<evidence type="ECO:0000256" key="1">
    <source>
        <dbReference type="ARBA" id="ARBA00022737"/>
    </source>
</evidence>
<dbReference type="Pfam" id="PF19127">
    <property type="entry name" value="Choline_bind_3"/>
    <property type="match status" value="1"/>
</dbReference>
<evidence type="ECO:0008006" key="5">
    <source>
        <dbReference type="Google" id="ProtNLM"/>
    </source>
</evidence>
<name>G9WWS1_9FIRM</name>
<dbReference type="PROSITE" id="PS51170">
    <property type="entry name" value="CW"/>
    <property type="match status" value="1"/>
</dbReference>
<feature type="repeat" description="Cell wall-binding" evidence="2">
    <location>
        <begin position="101"/>
        <end position="120"/>
    </location>
</feature>
<dbReference type="Gene3D" id="2.10.270.10">
    <property type="entry name" value="Cholin Binding"/>
    <property type="match status" value="3"/>
</dbReference>